<feature type="domain" description="Carbohydrate kinase PfkB" evidence="3">
    <location>
        <begin position="149"/>
        <end position="264"/>
    </location>
</feature>
<dbReference type="Proteomes" id="UP000254134">
    <property type="component" value="Unassembled WGS sequence"/>
</dbReference>
<evidence type="ECO:0000313" key="5">
    <source>
        <dbReference type="Proteomes" id="UP000254134"/>
    </source>
</evidence>
<keyword evidence="1" id="KW-0808">Transferase</keyword>
<evidence type="ECO:0000256" key="2">
    <source>
        <dbReference type="ARBA" id="ARBA00022777"/>
    </source>
</evidence>
<dbReference type="PANTHER" id="PTHR10584:SF166">
    <property type="entry name" value="RIBOKINASE"/>
    <property type="match status" value="1"/>
</dbReference>
<dbReference type="OrthoDB" id="5504625at2"/>
<keyword evidence="2 4" id="KW-0418">Kinase</keyword>
<dbReference type="AlphaFoldDB" id="A0A7M2YXX0"/>
<proteinExistence type="predicted"/>
<evidence type="ECO:0000256" key="1">
    <source>
        <dbReference type="ARBA" id="ARBA00022679"/>
    </source>
</evidence>
<organism evidence="4 5">
    <name type="scientific">Gaiella occulta</name>
    <dbReference type="NCBI Taxonomy" id="1002870"/>
    <lineage>
        <taxon>Bacteria</taxon>
        <taxon>Bacillati</taxon>
        <taxon>Actinomycetota</taxon>
        <taxon>Thermoleophilia</taxon>
        <taxon>Gaiellales</taxon>
        <taxon>Gaiellaceae</taxon>
        <taxon>Gaiella</taxon>
    </lineage>
</organism>
<dbReference type="InterPro" id="IPR029056">
    <property type="entry name" value="Ribokinase-like"/>
</dbReference>
<dbReference type="Pfam" id="PF00294">
    <property type="entry name" value="PfkB"/>
    <property type="match status" value="2"/>
</dbReference>
<dbReference type="PANTHER" id="PTHR10584">
    <property type="entry name" value="SUGAR KINASE"/>
    <property type="match status" value="1"/>
</dbReference>
<protein>
    <submittedName>
        <fullName evidence="4">Sugar kinases ribokinase family</fullName>
    </submittedName>
</protein>
<feature type="domain" description="Carbohydrate kinase PfkB" evidence="3">
    <location>
        <begin position="2"/>
        <end position="135"/>
    </location>
</feature>
<reference evidence="5" key="2">
    <citation type="journal article" date="2019" name="MicrobiologyOpen">
        <title>High-quality draft genome sequence of Gaiella occulta isolated from a 150 meter deep mineral water borehole and comparison with the genome sequences of other deep-branching lineages of the phylum Actinobacteria.</title>
        <authorList>
            <person name="Severino R."/>
            <person name="Froufe H.J.C."/>
            <person name="Barroso C."/>
            <person name="Albuquerque L."/>
            <person name="Lobo-da-Cunha A."/>
            <person name="da Costa M.S."/>
            <person name="Egas C."/>
        </authorList>
    </citation>
    <scope>NUCLEOTIDE SEQUENCE [LARGE SCALE GENOMIC DNA]</scope>
    <source>
        <strain evidence="5">F2-233</strain>
    </source>
</reference>
<dbReference type="RefSeq" id="WP_114795248.1">
    <property type="nucleotide sequence ID" value="NZ_QQZY01000002.1"/>
</dbReference>
<dbReference type="InterPro" id="IPR011611">
    <property type="entry name" value="PfkB_dom"/>
</dbReference>
<dbReference type="EMBL" id="QQZY01000002">
    <property type="protein sequence ID" value="RDI74987.1"/>
    <property type="molecule type" value="Genomic_DNA"/>
</dbReference>
<name>A0A7M2YXX0_9ACTN</name>
<evidence type="ECO:0000313" key="4">
    <source>
        <dbReference type="EMBL" id="RDI74987.1"/>
    </source>
</evidence>
<evidence type="ECO:0000259" key="3">
    <source>
        <dbReference type="Pfam" id="PF00294"/>
    </source>
</evidence>
<accession>A0A7M2YXX0</accession>
<dbReference type="SUPFAM" id="SSF53613">
    <property type="entry name" value="Ribokinase-like"/>
    <property type="match status" value="1"/>
</dbReference>
<dbReference type="GO" id="GO:0005829">
    <property type="term" value="C:cytosol"/>
    <property type="evidence" value="ECO:0007669"/>
    <property type="project" value="TreeGrafter"/>
</dbReference>
<comment type="caution">
    <text evidence="4">The sequence shown here is derived from an EMBL/GenBank/DDBJ whole genome shotgun (WGS) entry which is preliminary data.</text>
</comment>
<reference evidence="4 5" key="1">
    <citation type="submission" date="2018-07" db="EMBL/GenBank/DDBJ databases">
        <title>High-quality-draft genome sequence of Gaiella occulta.</title>
        <authorList>
            <person name="Severino R."/>
            <person name="Froufe H.J.C."/>
            <person name="Rainey F.A."/>
            <person name="Barroso C."/>
            <person name="Albuquerque L."/>
            <person name="Lobo-Da-Cunha A."/>
            <person name="Da Costa M.S."/>
            <person name="Egas C."/>
        </authorList>
    </citation>
    <scope>NUCLEOTIDE SEQUENCE [LARGE SCALE GENOMIC DNA]</scope>
    <source>
        <strain evidence="4 5">F2-233</strain>
    </source>
</reference>
<dbReference type="Gene3D" id="3.40.1190.20">
    <property type="match status" value="1"/>
</dbReference>
<keyword evidence="5" id="KW-1185">Reference proteome</keyword>
<gene>
    <name evidence="4" type="ORF">Gocc_0785</name>
</gene>
<dbReference type="GO" id="GO:0016301">
    <property type="term" value="F:kinase activity"/>
    <property type="evidence" value="ECO:0007669"/>
    <property type="project" value="UniProtKB-KW"/>
</dbReference>
<sequence length="270" mass="28462">MRVAVVGHVEWIRFARVERMPGEGEIAHSSGSWEQAGGGGGVAAIQLALLADEATLFTVLGDDELGRRAREELEARGVRVRAAVDPRPQRWAFVHVDEVGERTITTVGSKLRPRGHDDRLPWHELAEMDAVLFIAGDVDALCCARRAPVLTATARELDTLRRAGLQLDALVGSGEDEAERYRPGDLDPEPSLVVTTSGALGGWMQPGGPYTAAPVPAPREDAYGCGDSFMAGLTYALGAGVGPHEAVAFAARCGAAALTGRGVAPQPVAL</sequence>